<evidence type="ECO:0000313" key="1">
    <source>
        <dbReference type="EMBL" id="MPC48653.1"/>
    </source>
</evidence>
<accession>A0A5B7FUN1</accession>
<dbReference type="PANTHER" id="PTHR19446">
    <property type="entry name" value="REVERSE TRANSCRIPTASES"/>
    <property type="match status" value="1"/>
</dbReference>
<reference evidence="1 2" key="1">
    <citation type="submission" date="2019-05" db="EMBL/GenBank/DDBJ databases">
        <title>Another draft genome of Portunus trituberculatus and its Hox gene families provides insights of decapod evolution.</title>
        <authorList>
            <person name="Jeong J.-H."/>
            <person name="Song I."/>
            <person name="Kim S."/>
            <person name="Choi T."/>
            <person name="Kim D."/>
            <person name="Ryu S."/>
            <person name="Kim W."/>
        </authorList>
    </citation>
    <scope>NUCLEOTIDE SEQUENCE [LARGE SCALE GENOMIC DNA]</scope>
    <source>
        <tissue evidence="1">Muscle</tissue>
    </source>
</reference>
<evidence type="ECO:0000313" key="2">
    <source>
        <dbReference type="Proteomes" id="UP000324222"/>
    </source>
</evidence>
<dbReference type="Proteomes" id="UP000324222">
    <property type="component" value="Unassembled WGS sequence"/>
</dbReference>
<organism evidence="1 2">
    <name type="scientific">Portunus trituberculatus</name>
    <name type="common">Swimming crab</name>
    <name type="synonym">Neptunus trituberculatus</name>
    <dbReference type="NCBI Taxonomy" id="210409"/>
    <lineage>
        <taxon>Eukaryota</taxon>
        <taxon>Metazoa</taxon>
        <taxon>Ecdysozoa</taxon>
        <taxon>Arthropoda</taxon>
        <taxon>Crustacea</taxon>
        <taxon>Multicrustacea</taxon>
        <taxon>Malacostraca</taxon>
        <taxon>Eumalacostraca</taxon>
        <taxon>Eucarida</taxon>
        <taxon>Decapoda</taxon>
        <taxon>Pleocyemata</taxon>
        <taxon>Brachyura</taxon>
        <taxon>Eubrachyura</taxon>
        <taxon>Portunoidea</taxon>
        <taxon>Portunidae</taxon>
        <taxon>Portuninae</taxon>
        <taxon>Portunus</taxon>
    </lineage>
</organism>
<name>A0A5B7FUN1_PORTR</name>
<keyword evidence="2" id="KW-1185">Reference proteome</keyword>
<dbReference type="AlphaFoldDB" id="A0A5B7FUN1"/>
<proteinExistence type="predicted"/>
<sequence length="122" mass="13932">MRASKRCSLQRMISQILIGHGITKDYRRSQCTKRMLEVRKAMGPDGVSGWKLTEYKEQLLDLIWEIITSSIIEGKVPLEWKRANVIPIFKGGKATEPLNYKPVTSVVGKLCEIIIKENVLIF</sequence>
<dbReference type="EMBL" id="VSRR010008396">
    <property type="protein sequence ID" value="MPC48653.1"/>
    <property type="molecule type" value="Genomic_DNA"/>
</dbReference>
<protein>
    <submittedName>
        <fullName evidence="1">Uncharacterized protein</fullName>
    </submittedName>
</protein>
<comment type="caution">
    <text evidence="1">The sequence shown here is derived from an EMBL/GenBank/DDBJ whole genome shotgun (WGS) entry which is preliminary data.</text>
</comment>
<gene>
    <name evidence="1" type="ORF">E2C01_042434</name>
</gene>